<proteinExistence type="predicted"/>
<protein>
    <recommendedName>
        <fullName evidence="4">DUF4760 domain-containing protein</fullName>
    </recommendedName>
</protein>
<dbReference type="EMBL" id="CP136864">
    <property type="protein sequence ID" value="WOJ92935.1"/>
    <property type="molecule type" value="Genomic_DNA"/>
</dbReference>
<feature type="transmembrane region" description="Helical" evidence="1">
    <location>
        <begin position="7"/>
        <end position="29"/>
    </location>
</feature>
<organism evidence="2 3">
    <name type="scientific">Congregibacter variabilis</name>
    <dbReference type="NCBI Taxonomy" id="3081200"/>
    <lineage>
        <taxon>Bacteria</taxon>
        <taxon>Pseudomonadati</taxon>
        <taxon>Pseudomonadota</taxon>
        <taxon>Gammaproteobacteria</taxon>
        <taxon>Cellvibrionales</taxon>
        <taxon>Halieaceae</taxon>
        <taxon>Congregibacter</taxon>
    </lineage>
</organism>
<keyword evidence="1" id="KW-0812">Transmembrane</keyword>
<gene>
    <name evidence="2" type="ORF">R0135_14230</name>
</gene>
<keyword evidence="3" id="KW-1185">Reference proteome</keyword>
<evidence type="ECO:0008006" key="4">
    <source>
        <dbReference type="Google" id="ProtNLM"/>
    </source>
</evidence>
<dbReference type="RefSeq" id="WP_407347593.1">
    <property type="nucleotide sequence ID" value="NZ_CP136864.1"/>
</dbReference>
<evidence type="ECO:0000313" key="3">
    <source>
        <dbReference type="Proteomes" id="UP001626537"/>
    </source>
</evidence>
<evidence type="ECO:0000256" key="1">
    <source>
        <dbReference type="SAM" id="Phobius"/>
    </source>
</evidence>
<dbReference type="Proteomes" id="UP001626537">
    <property type="component" value="Chromosome"/>
</dbReference>
<keyword evidence="1" id="KW-0472">Membrane</keyword>
<accession>A0ABZ0I1A9</accession>
<evidence type="ECO:0000313" key="2">
    <source>
        <dbReference type="EMBL" id="WOJ92935.1"/>
    </source>
</evidence>
<keyword evidence="1" id="KW-1133">Transmembrane helix</keyword>
<name>A0ABZ0I1A9_9GAMM</name>
<reference evidence="2 3" key="1">
    <citation type="submission" date="2023-10" db="EMBL/GenBank/DDBJ databases">
        <title>Two novel species belonging to the OM43/NOR5 clade.</title>
        <authorList>
            <person name="Park M."/>
        </authorList>
    </citation>
    <scope>NUCLEOTIDE SEQUENCE [LARGE SCALE GENOMIC DNA]</scope>
    <source>
        <strain evidence="2 3">IMCC43200</strain>
    </source>
</reference>
<sequence>MSQKIQNIAAFAEIISAGAIVITLLVLVVEVKENSGLLRATAAAENRNSFAYTSEWTATLSDKTLEALIKAQQPSTTRGDLSDVERYRVLMVYRSFIRRAEASYFMYRNGLLEEDIWQSVRSRIAGTVETGLPKSIWEAEVGAGDAFTPEFVAEINSYLPSKSN</sequence>